<feature type="compositionally biased region" description="Basic and acidic residues" evidence="1">
    <location>
        <begin position="217"/>
        <end position="260"/>
    </location>
</feature>
<sequence length="1176" mass="125480">MAHLSSLSSTEFLRLEGKRLQWSGCEKVRETQDVRSREEAVSSVRRDVGAAVASEVRVLEASPTRRGVNSETGCDEHPWGGLLRDYTAGSPLPVNSGDWACESMYSRSNSSSSRDAGSLSGVTVEEARVVSVGATPCSGEVFELENGVLTRKRSGGTSPRAAGGSVVPGVGEAHARGESPRGASPGKTSWDNGTLSDVGRWRPASTATEAAIVDGVSKARGEDSELTEEPEHACQRERRGELFVERGQDGADDTPGERTGRTAGQIEKARGKPSRHPRRSVASRGVLPSFGSGLGSEECAPSGKTRELDLTRSLSADTGMNSCHGRWARLNGEMPEARSVAGYPLFTEETSQQQGGECAAARLRLTAFRSGVPSSGGNSRPPLRSGERASLCWSRALSATGLGSCATLPRGDGGDKIQLRQNHCESHCSQPQRDGQIGAACIGTRPRSASAEPPEGKPPWQPREVIGGPGPILTLRSDSSAPSSEAKLGLVQAAVLLWEERLQQQQHQPSGAVVRPAERKTDEAVSPRRKSGEESRGQGATAHANHPFCAGGVEVAPFPCFRDAAVGTEVPGSAVWRLPRAASSRATASRGLWIDQPTSDTGADRLLFGQSLKECFKTREASSNGEESRAPSPASVSQLQARLEKQLKRCYPAKFRINILVTGDPDSGKTTLLNKMFMNIHLVIWLLKPSSVALSAGSLSLLQNLRNLACVVPVLGKRAKYHAKLSSVGITSLYQRVLESATAGRAVIVSRPTIGLRPRDSHVQQVSCYACPCDSSFHEGQLLRLCSEDLPHCHSLALLHQAEARGCVTPAMLGESGDHEPVDDQDRNTRAATKAQSDDAGKCEPTCGESGCRNLCGNCGGGRPGDRLRADSSHADKENVSAADSVSVAAAGLGSRRCGNQSWSLSLPPGGAVAGGSDPQKAMEKRLAPHFVGDAVFPGRDVCGLSPLEDARACQWCVTSLRLAVTSFPLLLDSHSDFLQQDRRYGYPRLDGAPPLSPVFLRLLLVERSGPFLSELAERRFSAFYRSLLHLGEDRKSVSWGTLATRQHLPPARLHELARLGVPSPQIGSHSLKGTTPHYSEASGGCPKTEAHAVEERRQHTQTDMGQLKSTLRDSRSTVGRSGGGSGTAVSSSYSGKLFQRLVDARKHVKLLQDQKRSRDLPSKCLGLATVGERQS</sequence>
<dbReference type="GeneID" id="94428672"/>
<proteinExistence type="predicted"/>
<accession>A0A2C6KYK4</accession>
<feature type="compositionally biased region" description="Basic residues" evidence="1">
    <location>
        <begin position="271"/>
        <end position="281"/>
    </location>
</feature>
<feature type="compositionally biased region" description="Polar residues" evidence="1">
    <location>
        <begin position="186"/>
        <end position="195"/>
    </location>
</feature>
<feature type="compositionally biased region" description="Basic and acidic residues" evidence="1">
    <location>
        <begin position="816"/>
        <end position="829"/>
    </location>
</feature>
<dbReference type="RefSeq" id="XP_067922568.1">
    <property type="nucleotide sequence ID" value="XM_068065461.1"/>
</dbReference>
<comment type="caution">
    <text evidence="2">The sequence shown here is derived from an EMBL/GenBank/DDBJ whole genome shotgun (WGS) entry which is preliminary data.</text>
</comment>
<feature type="region of interest" description="Disordered" evidence="1">
    <location>
        <begin position="811"/>
        <end position="845"/>
    </location>
</feature>
<feature type="region of interest" description="Disordered" evidence="1">
    <location>
        <begin position="505"/>
        <end position="543"/>
    </location>
</feature>
<feature type="region of interest" description="Disordered" evidence="1">
    <location>
        <begin position="151"/>
        <end position="200"/>
    </location>
</feature>
<evidence type="ECO:0000313" key="3">
    <source>
        <dbReference type="Proteomes" id="UP000221165"/>
    </source>
</evidence>
<protein>
    <submittedName>
        <fullName evidence="2">Septin</fullName>
    </submittedName>
</protein>
<organism evidence="2 3">
    <name type="scientific">Cystoisospora suis</name>
    <dbReference type="NCBI Taxonomy" id="483139"/>
    <lineage>
        <taxon>Eukaryota</taxon>
        <taxon>Sar</taxon>
        <taxon>Alveolata</taxon>
        <taxon>Apicomplexa</taxon>
        <taxon>Conoidasida</taxon>
        <taxon>Coccidia</taxon>
        <taxon>Eucoccidiorida</taxon>
        <taxon>Eimeriorina</taxon>
        <taxon>Sarcocystidae</taxon>
        <taxon>Cystoisospora</taxon>
    </lineage>
</organism>
<keyword evidence="3" id="KW-1185">Reference proteome</keyword>
<evidence type="ECO:0000256" key="1">
    <source>
        <dbReference type="SAM" id="MobiDB-lite"/>
    </source>
</evidence>
<feature type="region of interest" description="Disordered" evidence="1">
    <location>
        <begin position="212"/>
        <end position="307"/>
    </location>
</feature>
<feature type="region of interest" description="Disordered" evidence="1">
    <location>
        <begin position="445"/>
        <end position="465"/>
    </location>
</feature>
<dbReference type="SUPFAM" id="SSF52540">
    <property type="entry name" value="P-loop containing nucleoside triphosphate hydrolases"/>
    <property type="match status" value="1"/>
</dbReference>
<dbReference type="VEuPathDB" id="ToxoDB:CSUI_005284"/>
<dbReference type="InterPro" id="IPR027417">
    <property type="entry name" value="P-loop_NTPase"/>
</dbReference>
<feature type="compositionally biased region" description="Basic and acidic residues" evidence="1">
    <location>
        <begin position="516"/>
        <end position="536"/>
    </location>
</feature>
<gene>
    <name evidence="2" type="ORF">CSUI_005284</name>
</gene>
<evidence type="ECO:0000313" key="2">
    <source>
        <dbReference type="EMBL" id="PHJ20883.1"/>
    </source>
</evidence>
<dbReference type="AlphaFoldDB" id="A0A2C6KYK4"/>
<name>A0A2C6KYK4_9APIC</name>
<dbReference type="EMBL" id="MIGC01002560">
    <property type="protein sequence ID" value="PHJ20883.1"/>
    <property type="molecule type" value="Genomic_DNA"/>
</dbReference>
<dbReference type="OrthoDB" id="416553at2759"/>
<feature type="region of interest" description="Disordered" evidence="1">
    <location>
        <begin position="1098"/>
        <end position="1132"/>
    </location>
</feature>
<reference evidence="2 3" key="1">
    <citation type="journal article" date="2017" name="Int. J. Parasitol.">
        <title>The genome of the protozoan parasite Cystoisospora suis and a reverse vaccinology approach to identify vaccine candidates.</title>
        <authorList>
            <person name="Palmieri N."/>
            <person name="Shrestha A."/>
            <person name="Ruttkowski B."/>
            <person name="Beck T."/>
            <person name="Vogl C."/>
            <person name="Tomley F."/>
            <person name="Blake D.P."/>
            <person name="Joachim A."/>
        </authorList>
    </citation>
    <scope>NUCLEOTIDE SEQUENCE [LARGE SCALE GENOMIC DNA]</scope>
    <source>
        <strain evidence="2 3">Wien I</strain>
    </source>
</reference>
<dbReference type="Proteomes" id="UP000221165">
    <property type="component" value="Unassembled WGS sequence"/>
</dbReference>